<proteinExistence type="predicted"/>
<evidence type="ECO:0000313" key="1">
    <source>
        <dbReference type="EMBL" id="PNX80659.1"/>
    </source>
</evidence>
<organism evidence="1 2">
    <name type="scientific">Trifolium pratense</name>
    <name type="common">Red clover</name>
    <dbReference type="NCBI Taxonomy" id="57577"/>
    <lineage>
        <taxon>Eukaryota</taxon>
        <taxon>Viridiplantae</taxon>
        <taxon>Streptophyta</taxon>
        <taxon>Embryophyta</taxon>
        <taxon>Tracheophyta</taxon>
        <taxon>Spermatophyta</taxon>
        <taxon>Magnoliopsida</taxon>
        <taxon>eudicotyledons</taxon>
        <taxon>Gunneridae</taxon>
        <taxon>Pentapetalae</taxon>
        <taxon>rosids</taxon>
        <taxon>fabids</taxon>
        <taxon>Fabales</taxon>
        <taxon>Fabaceae</taxon>
        <taxon>Papilionoideae</taxon>
        <taxon>50 kb inversion clade</taxon>
        <taxon>NPAAA clade</taxon>
        <taxon>Hologalegina</taxon>
        <taxon>IRL clade</taxon>
        <taxon>Trifolieae</taxon>
        <taxon>Trifolium</taxon>
    </lineage>
</organism>
<accession>A0A2K3LQ63</accession>
<gene>
    <name evidence="1" type="ORF">L195_g036665</name>
</gene>
<reference evidence="1 2" key="2">
    <citation type="journal article" date="2017" name="Front. Plant Sci.">
        <title>Gene Classification and Mining of Molecular Markers Useful in Red Clover (Trifolium pratense) Breeding.</title>
        <authorList>
            <person name="Istvanek J."/>
            <person name="Dluhosova J."/>
            <person name="Dluhos P."/>
            <person name="Patkova L."/>
            <person name="Nedelnik J."/>
            <person name="Repkova J."/>
        </authorList>
    </citation>
    <scope>NUCLEOTIDE SEQUENCE [LARGE SCALE GENOMIC DNA]</scope>
    <source>
        <strain evidence="2">cv. Tatra</strain>
        <tissue evidence="1">Young leaves</tissue>
    </source>
</reference>
<dbReference type="AlphaFoldDB" id="A0A2K3LQ63"/>
<reference evidence="1 2" key="1">
    <citation type="journal article" date="2014" name="Am. J. Bot.">
        <title>Genome assembly and annotation for red clover (Trifolium pratense; Fabaceae).</title>
        <authorList>
            <person name="Istvanek J."/>
            <person name="Jaros M."/>
            <person name="Krenek A."/>
            <person name="Repkova J."/>
        </authorList>
    </citation>
    <scope>NUCLEOTIDE SEQUENCE [LARGE SCALE GENOMIC DNA]</scope>
    <source>
        <strain evidence="2">cv. Tatra</strain>
        <tissue evidence="1">Young leaves</tissue>
    </source>
</reference>
<sequence>MVFGSMNSESQIAFVKDRQILDGILIANEVVDEFANVRALRAILVLFEIMSGLKSGKCVFPLSEPSYWWGSEANGFLGTNVDSHKK</sequence>
<dbReference type="EMBL" id="ASHM01038375">
    <property type="protein sequence ID" value="PNX80659.1"/>
    <property type="molecule type" value="Genomic_DNA"/>
</dbReference>
<protein>
    <recommendedName>
        <fullName evidence="3">Cysteine-rich receptor-like protein kinase</fullName>
    </recommendedName>
</protein>
<evidence type="ECO:0008006" key="3">
    <source>
        <dbReference type="Google" id="ProtNLM"/>
    </source>
</evidence>
<evidence type="ECO:0000313" key="2">
    <source>
        <dbReference type="Proteomes" id="UP000236291"/>
    </source>
</evidence>
<dbReference type="Proteomes" id="UP000236291">
    <property type="component" value="Unassembled WGS sequence"/>
</dbReference>
<comment type="caution">
    <text evidence="1">The sequence shown here is derived from an EMBL/GenBank/DDBJ whole genome shotgun (WGS) entry which is preliminary data.</text>
</comment>
<name>A0A2K3LQ63_TRIPR</name>